<organism evidence="7 9">
    <name type="scientific">Geotrypetes seraphini</name>
    <name type="common">Gaboon caecilian</name>
    <name type="synonym">Caecilia seraphini</name>
    <dbReference type="NCBI Taxonomy" id="260995"/>
    <lineage>
        <taxon>Eukaryota</taxon>
        <taxon>Metazoa</taxon>
        <taxon>Chordata</taxon>
        <taxon>Craniata</taxon>
        <taxon>Vertebrata</taxon>
        <taxon>Euteleostomi</taxon>
        <taxon>Amphibia</taxon>
        <taxon>Gymnophiona</taxon>
        <taxon>Geotrypetes</taxon>
    </lineage>
</organism>
<feature type="region of interest" description="Disordered" evidence="5">
    <location>
        <begin position="72"/>
        <end position="102"/>
    </location>
</feature>
<dbReference type="FunFam" id="2.20.100.10:FF:000005">
    <property type="entry name" value="ADAM metallopeptidase with thrombospondin type 1 motif 9"/>
    <property type="match status" value="3"/>
</dbReference>
<dbReference type="Pfam" id="PF00090">
    <property type="entry name" value="TSP_1"/>
    <property type="match status" value="1"/>
</dbReference>
<dbReference type="PROSITE" id="PS50900">
    <property type="entry name" value="PLAC"/>
    <property type="match status" value="1"/>
</dbReference>
<dbReference type="Pfam" id="PF05986">
    <property type="entry name" value="ADAMTS_spacer1"/>
    <property type="match status" value="1"/>
</dbReference>
<feature type="region of interest" description="Disordered" evidence="5">
    <location>
        <begin position="493"/>
        <end position="521"/>
    </location>
</feature>
<feature type="region of interest" description="Disordered" evidence="5">
    <location>
        <begin position="279"/>
        <end position="377"/>
    </location>
</feature>
<feature type="compositionally biased region" description="Polar residues" evidence="5">
    <location>
        <begin position="507"/>
        <end position="521"/>
    </location>
</feature>
<feature type="compositionally biased region" description="Basic residues" evidence="5">
    <location>
        <begin position="998"/>
        <end position="1014"/>
    </location>
</feature>
<comment type="subcellular location">
    <subcellularLocation>
        <location evidence="1">Secreted</location>
    </subcellularLocation>
</comment>
<keyword evidence="3" id="KW-0732">Signal</keyword>
<accession>A0A6P8PFL1</accession>
<keyword evidence="4" id="KW-0677">Repeat</keyword>
<dbReference type="FunFam" id="2.60.120.830:FF:000001">
    <property type="entry name" value="A disintegrin and metalloproteinase with thrombospondin motifs 1"/>
    <property type="match status" value="1"/>
</dbReference>
<evidence type="ECO:0000313" key="8">
    <source>
        <dbReference type="RefSeq" id="XP_033779969.1"/>
    </source>
</evidence>
<dbReference type="SUPFAM" id="SSF82895">
    <property type="entry name" value="TSP-1 type 1 repeat"/>
    <property type="match status" value="6"/>
</dbReference>
<evidence type="ECO:0000313" key="7">
    <source>
        <dbReference type="Proteomes" id="UP000515159"/>
    </source>
</evidence>
<dbReference type="GO" id="GO:0004222">
    <property type="term" value="F:metalloendopeptidase activity"/>
    <property type="evidence" value="ECO:0007669"/>
    <property type="project" value="TreeGrafter"/>
</dbReference>
<dbReference type="Pfam" id="PF08686">
    <property type="entry name" value="PLAC"/>
    <property type="match status" value="1"/>
</dbReference>
<dbReference type="Pfam" id="PF19236">
    <property type="entry name" value="ADAMTS_CR_3"/>
    <property type="match status" value="1"/>
</dbReference>
<evidence type="ECO:0000313" key="9">
    <source>
        <dbReference type="RefSeq" id="XP_033779970.1"/>
    </source>
</evidence>
<feature type="compositionally biased region" description="Polar residues" evidence="5">
    <location>
        <begin position="621"/>
        <end position="633"/>
    </location>
</feature>
<dbReference type="Pfam" id="PF19030">
    <property type="entry name" value="TSP1_ADAMTS"/>
    <property type="match status" value="5"/>
</dbReference>
<feature type="region of interest" description="Disordered" evidence="5">
    <location>
        <begin position="164"/>
        <end position="247"/>
    </location>
</feature>
<dbReference type="GO" id="GO:0030198">
    <property type="term" value="P:extracellular matrix organization"/>
    <property type="evidence" value="ECO:0007669"/>
    <property type="project" value="TreeGrafter"/>
</dbReference>
<dbReference type="PANTHER" id="PTHR13723:SF144">
    <property type="entry name" value="ADAMTS-LIKE PROTEIN 4"/>
    <property type="match status" value="1"/>
</dbReference>
<keyword evidence="7" id="KW-1185">Reference proteome</keyword>
<dbReference type="GeneID" id="117350103"/>
<feature type="region of interest" description="Disordered" evidence="5">
    <location>
        <begin position="554"/>
        <end position="662"/>
    </location>
</feature>
<dbReference type="InterPro" id="IPR036383">
    <property type="entry name" value="TSP1_rpt_sf"/>
</dbReference>
<dbReference type="InterPro" id="IPR010294">
    <property type="entry name" value="ADAMTS_spacer1"/>
</dbReference>
<evidence type="ECO:0000256" key="2">
    <source>
        <dbReference type="ARBA" id="ARBA00022525"/>
    </source>
</evidence>
<feature type="compositionally biased region" description="Basic and acidic residues" evidence="5">
    <location>
        <begin position="315"/>
        <end position="337"/>
    </location>
</feature>
<dbReference type="GO" id="GO:0031012">
    <property type="term" value="C:extracellular matrix"/>
    <property type="evidence" value="ECO:0007669"/>
    <property type="project" value="TreeGrafter"/>
</dbReference>
<dbReference type="PANTHER" id="PTHR13723">
    <property type="entry name" value="ADAMTS A DISINTEGRIN AND METALLOPROTEASE WITH THROMBOSPONDIN MOTIFS PROTEASE"/>
    <property type="match status" value="1"/>
</dbReference>
<gene>
    <name evidence="8 9" type="primary">ADAMTSL4</name>
</gene>
<dbReference type="RefSeq" id="XP_033779969.1">
    <property type="nucleotide sequence ID" value="XM_033924078.1"/>
</dbReference>
<dbReference type="GO" id="GO:0005576">
    <property type="term" value="C:extracellular region"/>
    <property type="evidence" value="ECO:0007669"/>
    <property type="project" value="UniProtKB-SubCell"/>
</dbReference>
<feature type="compositionally biased region" description="Basic and acidic residues" evidence="5">
    <location>
        <begin position="72"/>
        <end position="83"/>
    </location>
</feature>
<dbReference type="RefSeq" id="XP_033779970.1">
    <property type="nucleotide sequence ID" value="XM_033924079.1"/>
</dbReference>
<feature type="region of interest" description="Disordered" evidence="5">
    <location>
        <begin position="964"/>
        <end position="1024"/>
    </location>
</feature>
<name>A0A6P8PFL1_GEOSA</name>
<feature type="domain" description="PLAC" evidence="6">
    <location>
        <begin position="1395"/>
        <end position="1432"/>
    </location>
</feature>
<dbReference type="InterPro" id="IPR050439">
    <property type="entry name" value="ADAMTS_ADAMTS-like"/>
</dbReference>
<dbReference type="InterPro" id="IPR045371">
    <property type="entry name" value="ADAMTS_CR_3"/>
</dbReference>
<dbReference type="InterPro" id="IPR010909">
    <property type="entry name" value="PLAC"/>
</dbReference>
<evidence type="ECO:0000259" key="6">
    <source>
        <dbReference type="PROSITE" id="PS50900"/>
    </source>
</evidence>
<proteinExistence type="predicted"/>
<feature type="compositionally biased region" description="Low complexity" evidence="5">
    <location>
        <begin position="592"/>
        <end position="604"/>
    </location>
</feature>
<dbReference type="PROSITE" id="PS50092">
    <property type="entry name" value="TSP1"/>
    <property type="match status" value="6"/>
</dbReference>
<evidence type="ECO:0000256" key="5">
    <source>
        <dbReference type="SAM" id="MobiDB-lite"/>
    </source>
</evidence>
<feature type="compositionally biased region" description="Polar residues" evidence="5">
    <location>
        <begin position="981"/>
        <end position="995"/>
    </location>
</feature>
<feature type="compositionally biased region" description="Polar residues" evidence="5">
    <location>
        <begin position="89"/>
        <end position="102"/>
    </location>
</feature>
<evidence type="ECO:0000256" key="4">
    <source>
        <dbReference type="ARBA" id="ARBA00022737"/>
    </source>
</evidence>
<dbReference type="Proteomes" id="UP000515159">
    <property type="component" value="Chromosome 16"/>
</dbReference>
<dbReference type="GO" id="GO:0006508">
    <property type="term" value="P:proteolysis"/>
    <property type="evidence" value="ECO:0007669"/>
    <property type="project" value="TreeGrafter"/>
</dbReference>
<feature type="compositionally biased region" description="Polar residues" evidence="5">
    <location>
        <begin position="648"/>
        <end position="662"/>
    </location>
</feature>
<dbReference type="KEGG" id="gsh:117350103"/>
<dbReference type="OrthoDB" id="10062690at2759"/>
<dbReference type="Gene3D" id="2.60.120.830">
    <property type="match status" value="1"/>
</dbReference>
<dbReference type="Gene3D" id="2.20.100.10">
    <property type="entry name" value="Thrombospondin type-1 (TSP1) repeat"/>
    <property type="match status" value="6"/>
</dbReference>
<protein>
    <submittedName>
        <fullName evidence="8 9">ADAMTS-like protein 4</fullName>
    </submittedName>
</protein>
<dbReference type="SMART" id="SM00209">
    <property type="entry name" value="TSP1"/>
    <property type="match status" value="7"/>
</dbReference>
<evidence type="ECO:0000256" key="1">
    <source>
        <dbReference type="ARBA" id="ARBA00004613"/>
    </source>
</evidence>
<keyword evidence="2" id="KW-0964">Secreted</keyword>
<feature type="compositionally biased region" description="Polar residues" evidence="5">
    <location>
        <begin position="554"/>
        <end position="577"/>
    </location>
</feature>
<dbReference type="InterPro" id="IPR000884">
    <property type="entry name" value="TSP1_rpt"/>
</dbReference>
<dbReference type="CTD" id="54507"/>
<reference evidence="8 9" key="1">
    <citation type="submission" date="2025-04" db="UniProtKB">
        <authorList>
            <consortium name="RefSeq"/>
        </authorList>
    </citation>
    <scope>IDENTIFICATION</scope>
</reference>
<feature type="compositionally biased region" description="Basic residues" evidence="5">
    <location>
        <begin position="174"/>
        <end position="189"/>
    </location>
</feature>
<feature type="region of interest" description="Disordered" evidence="5">
    <location>
        <begin position="678"/>
        <end position="701"/>
    </location>
</feature>
<sequence>MAPKHCGVSRLAWLTFAFSFCALTALQCLAHTKLSLRKSRQAPAENKIPGVWGTWSSWSPCSQPCGIGVTERSRTCQSPHREASGGSRLASSAQGARAESQSRFQGEGAHFYEPVGRQASYPLHVGGDAAVPSAGASVPLHSSPRQAPLLRYGLHHRHTRHESLTTEDLPAPHNHGHLSNRRVTHRRNMSRQDGSAMRDPGLRVTVPLFKPEHPEGQDTDSPGHGALSDFGGRSEDQWSDQRGQERHFSRRAWVQDAIKPGRYGYGKVPLALSLHREGGNGGQRFKRHHSVQSDFSDGEERKDFPTEQQDGMQDSSEREQPKEFHAGQTDKRKEEHVISAVGAGAGAATLESEEQSETFLKSKRMDSSQGSSEKEHQDFLMENKKSNEKISSEPEGVVLSQWDKYKINQNVYINLRKLVSDSPTTLRPIEQPERILRLSQPVKTVVQKVETTTSLQHQLDEISKHADRLENNISADLKPGKERESIHLRLAQAKKESKTKTRRTVRPTENWTTTSQPMGKQITLTESPQAKDSIMVQNFSLSGQELNILNKQSSSLDQQPNQNQETGVQSKQRSTQLPKEHRSQQQQISEPSSNVLRSGSRSSVEVQPTEKEKQHQHPQKSHQYSWPQTQLGSLTPARQRAKPRSQRQHNPSQGSYNSRAPQSVFQELPSIQRHEEQGTWPLHGGNLIQPHGSGQGRSGLHTSAEVPQWNLYHPGTESFHCEGEQKQYKACIQEPCPAGTPDARTLQCATLNKQEFMGRLYEWEPFAEVQGSQLCELNCRPMGYRFYVRHTEKVQDGTPCKPASADICVAGRCLRPGCDGILGSNARLDSCGMCGGDSSTCRLHTGIFNDSNVPIGYHKILEIPRGATKINVTENSRSPNYLALRMRSGKSVINGKWAVDPPGTYEAGGTAFTYTRPGREDPSGAESFMARGPTTEPLDVYMIFQQDNPGVSYSFYLPYSPRPENPIPAITDPQREPSVLTPLSSRDLQNPATSARNPSRRPNSRLRPSGRHSPRAPGVLQRNIRVPPLSEPPVQHWPELPEFYWRRVGNTECTVTCGKGSWLPVFRCISHRFQEEANEDACDAATQPVPVEEACNTQSCPAYWDSGEWAACSSSCGPGVQHRPISCRQVYANRTTMVHPQRCAHLEKPNATQPCHLRVCSHWEFSVNWSSCSALCGQGQRTRNVRCVSSQGDMVSDRECNGRPRPSASEACDMGPCVKTWFHSDWSKMCSVECGVGIQRRSVVCLSSHASEVSGESCAGVRPEDMRACDSKPCLRVARWYAGPWSQCSAECDGGVQRRDVICVSRLGSELNVTNPSECAHLEKPALLQPCATDPCGARWFTSPWSTCSQSCLGGLQAREVRCLTGNRTLSDLCDPDTKPVEKRSCNAQPCTPELDENCKDRHHSCPLVVQARLCVYAYYKGACCASCTHALERSKALLT</sequence>
<evidence type="ECO:0000256" key="3">
    <source>
        <dbReference type="ARBA" id="ARBA00022729"/>
    </source>
</evidence>